<dbReference type="AlphaFoldDB" id="A0AAV7DRG8"/>
<accession>A0AAV7DRG8</accession>
<reference evidence="1 2" key="1">
    <citation type="submission" date="2021-07" db="EMBL/GenBank/DDBJ databases">
        <title>The Aristolochia fimbriata genome: insights into angiosperm evolution, floral development and chemical biosynthesis.</title>
        <authorList>
            <person name="Jiao Y."/>
        </authorList>
    </citation>
    <scope>NUCLEOTIDE SEQUENCE [LARGE SCALE GENOMIC DNA]</scope>
    <source>
        <strain evidence="1">IBCAS-2021</strain>
        <tissue evidence="1">Leaf</tissue>
    </source>
</reference>
<protein>
    <submittedName>
        <fullName evidence="1">Uncharacterized protein</fullName>
    </submittedName>
</protein>
<keyword evidence="2" id="KW-1185">Reference proteome</keyword>
<proteinExistence type="predicted"/>
<comment type="caution">
    <text evidence="1">The sequence shown here is derived from an EMBL/GenBank/DDBJ whole genome shotgun (WGS) entry which is preliminary data.</text>
</comment>
<sequence length="316" mass="35235">MGLKAGGWSREDELAERHASCRTTVHSKAKEHQRNHSMVKLARQSKAICPSLPLGDGLQLFASAGKGPSGQRDPFAQLRVFLIFHALCGTVRCPSPDLDLHVRRLWRFADRHARGGHRASRTAAASRVVHVGHALSGASGHYEPSSRQRHLPFTHRGPPAALLGRWHSPGACVFFPERAASPLMYSPFETRRPDPWSAGTGGRNRRPRFSFPSGLVSRRCVLERRTPKVFMDPCECGSPDGLGWIRKRSLIAQLLLDRRCPRPVLRRFARALRVGVAVSRGCYLVDPASSHMLVSKIKPCMCKYEQIQTVKPRMAH</sequence>
<evidence type="ECO:0000313" key="1">
    <source>
        <dbReference type="EMBL" id="KAG9438595.1"/>
    </source>
</evidence>
<gene>
    <name evidence="1" type="ORF">H6P81_021467</name>
</gene>
<evidence type="ECO:0000313" key="2">
    <source>
        <dbReference type="Proteomes" id="UP000825729"/>
    </source>
</evidence>
<organism evidence="1 2">
    <name type="scientific">Aristolochia fimbriata</name>
    <name type="common">White veined hardy Dutchman's pipe vine</name>
    <dbReference type="NCBI Taxonomy" id="158543"/>
    <lineage>
        <taxon>Eukaryota</taxon>
        <taxon>Viridiplantae</taxon>
        <taxon>Streptophyta</taxon>
        <taxon>Embryophyta</taxon>
        <taxon>Tracheophyta</taxon>
        <taxon>Spermatophyta</taxon>
        <taxon>Magnoliopsida</taxon>
        <taxon>Magnoliidae</taxon>
        <taxon>Piperales</taxon>
        <taxon>Aristolochiaceae</taxon>
        <taxon>Aristolochia</taxon>
    </lineage>
</organism>
<name>A0AAV7DRG8_ARIFI</name>
<dbReference type="Proteomes" id="UP000825729">
    <property type="component" value="Unassembled WGS sequence"/>
</dbReference>
<dbReference type="EMBL" id="JAINDJ010000053">
    <property type="protein sequence ID" value="KAG9438595.1"/>
    <property type="molecule type" value="Genomic_DNA"/>
</dbReference>